<dbReference type="SMART" id="SM00338">
    <property type="entry name" value="BRLZ"/>
    <property type="match status" value="1"/>
</dbReference>
<dbReference type="Pfam" id="PF00170">
    <property type="entry name" value="bZIP_1"/>
    <property type="match status" value="1"/>
</dbReference>
<dbReference type="InterPro" id="IPR045314">
    <property type="entry name" value="bZIP_plant_GBF1"/>
</dbReference>
<organism evidence="8 9">
    <name type="scientific">Daucus carota subsp. sativus</name>
    <name type="common">Carrot</name>
    <dbReference type="NCBI Taxonomy" id="79200"/>
    <lineage>
        <taxon>Eukaryota</taxon>
        <taxon>Viridiplantae</taxon>
        <taxon>Streptophyta</taxon>
        <taxon>Embryophyta</taxon>
        <taxon>Tracheophyta</taxon>
        <taxon>Spermatophyta</taxon>
        <taxon>Magnoliopsida</taxon>
        <taxon>eudicotyledons</taxon>
        <taxon>Gunneridae</taxon>
        <taxon>Pentapetalae</taxon>
        <taxon>asterids</taxon>
        <taxon>campanulids</taxon>
        <taxon>Apiales</taxon>
        <taxon>Apiaceae</taxon>
        <taxon>Apioideae</taxon>
        <taxon>Scandiceae</taxon>
        <taxon>Daucinae</taxon>
        <taxon>Daucus</taxon>
        <taxon>Daucus sect. Daucus</taxon>
    </lineage>
</organism>
<dbReference type="FunFam" id="1.20.5.170:FF:000020">
    <property type="entry name" value="BZIP transcription factor"/>
    <property type="match status" value="1"/>
</dbReference>
<evidence type="ECO:0000256" key="7">
    <source>
        <dbReference type="SAM" id="MobiDB-lite"/>
    </source>
</evidence>
<dbReference type="GO" id="GO:0005634">
    <property type="term" value="C:nucleus"/>
    <property type="evidence" value="ECO:0007669"/>
    <property type="project" value="UniProtKB-SubCell"/>
</dbReference>
<keyword evidence="6" id="KW-0175">Coiled coil</keyword>
<evidence type="ECO:0000313" key="8">
    <source>
        <dbReference type="EMBL" id="WOH05365.1"/>
    </source>
</evidence>
<dbReference type="Gene3D" id="1.20.5.170">
    <property type="match status" value="1"/>
</dbReference>
<dbReference type="Gramene" id="KZM91155">
    <property type="protein sequence ID" value="KZM91155"/>
    <property type="gene ID" value="DCAR_021480"/>
</dbReference>
<evidence type="ECO:0000256" key="4">
    <source>
        <dbReference type="ARBA" id="ARBA00023163"/>
    </source>
</evidence>
<dbReference type="Proteomes" id="UP000077755">
    <property type="component" value="Chromosome 6"/>
</dbReference>
<feature type="coiled-coil region" evidence="6">
    <location>
        <begin position="42"/>
        <end position="104"/>
    </location>
</feature>
<accession>A0A164W1G6</accession>
<dbReference type="GO" id="GO:0000976">
    <property type="term" value="F:transcription cis-regulatory region binding"/>
    <property type="evidence" value="ECO:0007669"/>
    <property type="project" value="TreeGrafter"/>
</dbReference>
<keyword evidence="3" id="KW-0238">DNA-binding</keyword>
<evidence type="ECO:0000256" key="3">
    <source>
        <dbReference type="ARBA" id="ARBA00023125"/>
    </source>
</evidence>
<keyword evidence="9" id="KW-1185">Reference proteome</keyword>
<keyword evidence="2" id="KW-0805">Transcription regulation</keyword>
<evidence type="ECO:0000256" key="5">
    <source>
        <dbReference type="ARBA" id="ARBA00023242"/>
    </source>
</evidence>
<feature type="region of interest" description="Disordered" evidence="7">
    <location>
        <begin position="1"/>
        <end position="38"/>
    </location>
</feature>
<dbReference type="GO" id="GO:0003700">
    <property type="term" value="F:DNA-binding transcription factor activity"/>
    <property type="evidence" value="ECO:0007669"/>
    <property type="project" value="InterPro"/>
</dbReference>
<feature type="compositionally biased region" description="Polar residues" evidence="7">
    <location>
        <begin position="1"/>
        <end position="10"/>
    </location>
</feature>
<gene>
    <name evidence="8" type="ORF">DCAR_0624781</name>
</gene>
<evidence type="ECO:0000256" key="2">
    <source>
        <dbReference type="ARBA" id="ARBA00023015"/>
    </source>
</evidence>
<proteinExistence type="predicted"/>
<dbReference type="CDD" id="cd14702">
    <property type="entry name" value="bZIP_plant_GBF1"/>
    <property type="match status" value="1"/>
</dbReference>
<keyword evidence="5" id="KW-0539">Nucleus</keyword>
<reference evidence="8" key="2">
    <citation type="submission" date="2022-03" db="EMBL/GenBank/DDBJ databases">
        <title>Draft title - Genomic analysis of global carrot germplasm unveils the trajectory of domestication and the origin of high carotenoid orange carrot.</title>
        <authorList>
            <person name="Iorizzo M."/>
            <person name="Ellison S."/>
            <person name="Senalik D."/>
            <person name="Macko-Podgorni A."/>
            <person name="Grzebelus D."/>
            <person name="Bostan H."/>
            <person name="Rolling W."/>
            <person name="Curaba J."/>
            <person name="Simon P."/>
        </authorList>
    </citation>
    <scope>NUCLEOTIDE SEQUENCE</scope>
    <source>
        <tissue evidence="8">Leaf</tissue>
    </source>
</reference>
<dbReference type="SUPFAM" id="SSF57959">
    <property type="entry name" value="Leucine zipper domain"/>
    <property type="match status" value="1"/>
</dbReference>
<dbReference type="GO" id="GO:0045893">
    <property type="term" value="P:positive regulation of DNA-templated transcription"/>
    <property type="evidence" value="ECO:0007669"/>
    <property type="project" value="TreeGrafter"/>
</dbReference>
<dbReference type="PANTHER" id="PTHR45764:SF38">
    <property type="entry name" value="BZIP TRANSCRIPTION FACTOR 44"/>
    <property type="match status" value="1"/>
</dbReference>
<dbReference type="PROSITE" id="PS50217">
    <property type="entry name" value="BZIP"/>
    <property type="match status" value="1"/>
</dbReference>
<dbReference type="EMBL" id="CP093348">
    <property type="protein sequence ID" value="WOH05365.1"/>
    <property type="molecule type" value="Genomic_DNA"/>
</dbReference>
<dbReference type="InterPro" id="IPR004827">
    <property type="entry name" value="bZIP"/>
</dbReference>
<comment type="subcellular location">
    <subcellularLocation>
        <location evidence="1">Nucleus</location>
    </subcellularLocation>
</comment>
<dbReference type="PANTHER" id="PTHR45764">
    <property type="entry name" value="BZIP TRANSCRIPTION FACTOR 44"/>
    <property type="match status" value="1"/>
</dbReference>
<keyword evidence="4" id="KW-0804">Transcription</keyword>
<evidence type="ECO:0000256" key="6">
    <source>
        <dbReference type="SAM" id="Coils"/>
    </source>
</evidence>
<name>A0A164W1G6_DAUCS</name>
<dbReference type="KEGG" id="dcr:108226741"/>
<reference evidence="8" key="1">
    <citation type="journal article" date="2016" name="Nat. Genet.">
        <title>A high-quality carrot genome assembly provides new insights into carotenoid accumulation and asterid genome evolution.</title>
        <authorList>
            <person name="Iorizzo M."/>
            <person name="Ellison S."/>
            <person name="Senalik D."/>
            <person name="Zeng P."/>
            <person name="Satapoomin P."/>
            <person name="Huang J."/>
            <person name="Bowman M."/>
            <person name="Iovene M."/>
            <person name="Sanseverino W."/>
            <person name="Cavagnaro P."/>
            <person name="Yildiz M."/>
            <person name="Macko-Podgorni A."/>
            <person name="Moranska E."/>
            <person name="Grzebelus E."/>
            <person name="Grzebelus D."/>
            <person name="Ashrafi H."/>
            <person name="Zheng Z."/>
            <person name="Cheng S."/>
            <person name="Spooner D."/>
            <person name="Van Deynze A."/>
            <person name="Simon P."/>
        </authorList>
    </citation>
    <scope>NUCLEOTIDE SEQUENCE</scope>
    <source>
        <tissue evidence="8">Leaf</tissue>
    </source>
</reference>
<sequence>MASSSTTSGMQKAKFSAESKLKRMASNRESAKRSRIRKQRHLNDLTTQVSQLESKNNVIRTNMSMTHQMHVTLEAENSVLRAQLAELSQRLESLNQIMDCFNSNNHVVPTNDGDSQMLGDDDYFMDIWNIVPLGLSIEASADVFM</sequence>
<dbReference type="GO" id="GO:0046982">
    <property type="term" value="F:protein heterodimerization activity"/>
    <property type="evidence" value="ECO:0007669"/>
    <property type="project" value="UniProtKB-ARBA"/>
</dbReference>
<dbReference type="PROSITE" id="PS00036">
    <property type="entry name" value="BZIP_BASIC"/>
    <property type="match status" value="1"/>
</dbReference>
<evidence type="ECO:0000256" key="1">
    <source>
        <dbReference type="ARBA" id="ARBA00004123"/>
    </source>
</evidence>
<dbReference type="OrthoDB" id="551672at2759"/>
<evidence type="ECO:0000313" key="9">
    <source>
        <dbReference type="Proteomes" id="UP000077755"/>
    </source>
</evidence>
<dbReference type="InterPro" id="IPR046347">
    <property type="entry name" value="bZIP_sf"/>
</dbReference>
<protein>
    <submittedName>
        <fullName evidence="8">Uncharacterized protein</fullName>
    </submittedName>
</protein>
<dbReference type="AlphaFoldDB" id="A0A164W1G6"/>